<dbReference type="Gene3D" id="3.30.70.100">
    <property type="match status" value="1"/>
</dbReference>
<dbReference type="AlphaFoldDB" id="A0A0R1XYK1"/>
<evidence type="ECO:0000313" key="2">
    <source>
        <dbReference type="EMBL" id="KRM35122.1"/>
    </source>
</evidence>
<accession>A0A0R1XYK1</accession>
<dbReference type="eggNOG" id="ENOG5033G6Z">
    <property type="taxonomic scope" value="Bacteria"/>
</dbReference>
<gene>
    <name evidence="2" type="ORF">FC83_GL001249</name>
</gene>
<dbReference type="STRING" id="1423734.FC83_GL001249"/>
<comment type="caution">
    <text evidence="2">The sequence shown here is derived from an EMBL/GenBank/DDBJ whole genome shotgun (WGS) entry which is preliminary data.</text>
</comment>
<organism evidence="2 3">
    <name type="scientific">Agrilactobacillus composti DSM 18527 = JCM 14202</name>
    <dbReference type="NCBI Taxonomy" id="1423734"/>
    <lineage>
        <taxon>Bacteria</taxon>
        <taxon>Bacillati</taxon>
        <taxon>Bacillota</taxon>
        <taxon>Bacilli</taxon>
        <taxon>Lactobacillales</taxon>
        <taxon>Lactobacillaceae</taxon>
        <taxon>Agrilactobacillus</taxon>
    </lineage>
</organism>
<proteinExistence type="predicted"/>
<dbReference type="GO" id="GO:0046872">
    <property type="term" value="F:metal ion binding"/>
    <property type="evidence" value="ECO:0007669"/>
    <property type="project" value="InterPro"/>
</dbReference>
<name>A0A0R1XYK1_9LACO</name>
<evidence type="ECO:0000259" key="1">
    <source>
        <dbReference type="PROSITE" id="PS50846"/>
    </source>
</evidence>
<dbReference type="PROSITE" id="PS50846">
    <property type="entry name" value="HMA_2"/>
    <property type="match status" value="1"/>
</dbReference>
<dbReference type="PATRIC" id="fig|1423734.3.peg.1262"/>
<protein>
    <recommendedName>
        <fullName evidence="1">HMA domain-containing protein</fullName>
    </recommendedName>
</protein>
<dbReference type="InterPro" id="IPR006121">
    <property type="entry name" value="HMA_dom"/>
</dbReference>
<sequence length="60" mass="6372">MKCDGCAENVHKAFSALDGVEKVSVNLKKQEAKITGDVDDASFATALTGTHYSVVNVETK</sequence>
<dbReference type="Proteomes" id="UP000051236">
    <property type="component" value="Unassembled WGS sequence"/>
</dbReference>
<dbReference type="EMBL" id="AZGA01000016">
    <property type="protein sequence ID" value="KRM35122.1"/>
    <property type="molecule type" value="Genomic_DNA"/>
</dbReference>
<dbReference type="Pfam" id="PF00403">
    <property type="entry name" value="HMA"/>
    <property type="match status" value="1"/>
</dbReference>
<evidence type="ECO:0000313" key="3">
    <source>
        <dbReference type="Proteomes" id="UP000051236"/>
    </source>
</evidence>
<keyword evidence="3" id="KW-1185">Reference proteome</keyword>
<feature type="domain" description="HMA" evidence="1">
    <location>
        <begin position="1"/>
        <end position="55"/>
    </location>
</feature>
<dbReference type="InterPro" id="IPR036163">
    <property type="entry name" value="HMA_dom_sf"/>
</dbReference>
<dbReference type="SUPFAM" id="SSF55008">
    <property type="entry name" value="HMA, heavy metal-associated domain"/>
    <property type="match status" value="1"/>
</dbReference>
<reference evidence="2 3" key="1">
    <citation type="journal article" date="2015" name="Genome Announc.">
        <title>Expanding the biotechnology potential of lactobacilli through comparative genomics of 213 strains and associated genera.</title>
        <authorList>
            <person name="Sun Z."/>
            <person name="Harris H.M."/>
            <person name="McCann A."/>
            <person name="Guo C."/>
            <person name="Argimon S."/>
            <person name="Zhang W."/>
            <person name="Yang X."/>
            <person name="Jeffery I.B."/>
            <person name="Cooney J.C."/>
            <person name="Kagawa T.F."/>
            <person name="Liu W."/>
            <person name="Song Y."/>
            <person name="Salvetti E."/>
            <person name="Wrobel A."/>
            <person name="Rasinkangas P."/>
            <person name="Parkhill J."/>
            <person name="Rea M.C."/>
            <person name="O'Sullivan O."/>
            <person name="Ritari J."/>
            <person name="Douillard F.P."/>
            <person name="Paul Ross R."/>
            <person name="Yang R."/>
            <person name="Briner A.E."/>
            <person name="Felis G.E."/>
            <person name="de Vos W.M."/>
            <person name="Barrangou R."/>
            <person name="Klaenhammer T.R."/>
            <person name="Caufield P.W."/>
            <person name="Cui Y."/>
            <person name="Zhang H."/>
            <person name="O'Toole P.W."/>
        </authorList>
    </citation>
    <scope>NUCLEOTIDE SEQUENCE [LARGE SCALE GENOMIC DNA]</scope>
    <source>
        <strain evidence="2 3">DSM 18527</strain>
    </source>
</reference>
<dbReference type="CDD" id="cd00371">
    <property type="entry name" value="HMA"/>
    <property type="match status" value="1"/>
</dbReference>